<keyword evidence="5 9" id="KW-0067">ATP-binding</keyword>
<feature type="binding site" evidence="9">
    <location>
        <begin position="128"/>
        <end position="130"/>
    </location>
    <ligand>
        <name>ATP</name>
        <dbReference type="ChEBI" id="CHEBI:30616"/>
    </ligand>
</feature>
<dbReference type="Proteomes" id="UP000178650">
    <property type="component" value="Unassembled WGS sequence"/>
</dbReference>
<dbReference type="InterPro" id="IPR003593">
    <property type="entry name" value="AAA+_ATPase"/>
</dbReference>
<dbReference type="InterPro" id="IPR041445">
    <property type="entry name" value="AAA_lid_4"/>
</dbReference>
<dbReference type="Gene3D" id="1.10.8.60">
    <property type="match status" value="1"/>
</dbReference>
<dbReference type="SUPFAM" id="SSF46785">
    <property type="entry name" value="Winged helix' DNA-binding domain"/>
    <property type="match status" value="1"/>
</dbReference>
<evidence type="ECO:0000256" key="6">
    <source>
        <dbReference type="ARBA" id="ARBA00023125"/>
    </source>
</evidence>
<feature type="region of interest" description="Head domain (RuvB-H)" evidence="9">
    <location>
        <begin position="255"/>
        <end position="337"/>
    </location>
</feature>
<dbReference type="InterPro" id="IPR036390">
    <property type="entry name" value="WH_DNA-bd_sf"/>
</dbReference>
<accession>A0A1G2IWA9</accession>
<feature type="binding site" evidence="9">
    <location>
        <position position="67"/>
    </location>
    <ligand>
        <name>ATP</name>
        <dbReference type="ChEBI" id="CHEBI:30616"/>
    </ligand>
</feature>
<feature type="binding site" evidence="9">
    <location>
        <position position="66"/>
    </location>
    <ligand>
        <name>ATP</name>
        <dbReference type="ChEBI" id="CHEBI:30616"/>
    </ligand>
</feature>
<comment type="domain">
    <text evidence="9">Has 3 domains, the large (RuvB-L) and small ATPase (RuvB-S) domains and the C-terminal head (RuvB-H) domain. The head domain binds DNA, while the ATPase domains jointly bind ATP, ADP or are empty depending on the state of the subunit in the translocation cycle. During a single DNA translocation step the structure of each domain remains the same, but their relative positions change.</text>
</comment>
<dbReference type="NCBIfam" id="NF000868">
    <property type="entry name" value="PRK00080.1"/>
    <property type="match status" value="1"/>
</dbReference>
<keyword evidence="8 9" id="KW-0234">DNA repair</keyword>
<comment type="function">
    <text evidence="9">The RuvA-RuvB-RuvC complex processes Holliday junction (HJ) DNA during genetic recombination and DNA repair, while the RuvA-RuvB complex plays an important role in the rescue of blocked DNA replication forks via replication fork reversal (RFR). RuvA specifically binds to HJ cruciform DNA, conferring on it an open structure. The RuvB hexamer acts as an ATP-dependent pump, pulling dsDNA into and through the RuvAB complex. RuvB forms 2 homohexamers on either side of HJ DNA bound by 1 or 2 RuvA tetramers; 4 subunits per hexamer contact DNA at a time. Coordinated motions by a converter formed by DNA-disengaged RuvB subunits stimulates ATP hydrolysis and nucleotide exchange. Immobilization of the converter enables RuvB to convert the ATP-contained energy into a lever motion, pulling 2 nucleotides of DNA out of the RuvA tetramer per ATP hydrolyzed, thus driving DNA branch migration. The RuvB motors rotate together with the DNA substrate, which together with the progressing nucleotide cycle form the mechanistic basis for DNA recombination by continuous HJ branch migration. Branch migration allows RuvC to scan DNA until it finds its consensus sequence, where it cleaves and resolves cruciform DNA.</text>
</comment>
<comment type="caution">
    <text evidence="11">The sequence shown here is derived from an EMBL/GenBank/DDBJ whole genome shotgun (WGS) entry which is preliminary data.</text>
</comment>
<comment type="subcellular location">
    <subcellularLocation>
        <location evidence="9">Cytoplasm</location>
    </subcellularLocation>
</comment>
<dbReference type="GO" id="GO:0006281">
    <property type="term" value="P:DNA repair"/>
    <property type="evidence" value="ECO:0007669"/>
    <property type="project" value="UniProtKB-UniRule"/>
</dbReference>
<feature type="binding site" evidence="9">
    <location>
        <position position="181"/>
    </location>
    <ligand>
        <name>ATP</name>
        <dbReference type="ChEBI" id="CHEBI:30616"/>
    </ligand>
</feature>
<dbReference type="GO" id="GO:0006310">
    <property type="term" value="P:DNA recombination"/>
    <property type="evidence" value="ECO:0007669"/>
    <property type="project" value="UniProtKB-UniRule"/>
</dbReference>
<dbReference type="EMBL" id="MHPJ01000010">
    <property type="protein sequence ID" value="OGZ78972.1"/>
    <property type="molecule type" value="Genomic_DNA"/>
</dbReference>
<dbReference type="GO" id="GO:0005524">
    <property type="term" value="F:ATP binding"/>
    <property type="evidence" value="ECO:0007669"/>
    <property type="project" value="UniProtKB-UniRule"/>
</dbReference>
<evidence type="ECO:0000256" key="2">
    <source>
        <dbReference type="ARBA" id="ARBA00022741"/>
    </source>
</evidence>
<dbReference type="InterPro" id="IPR004605">
    <property type="entry name" value="DNA_helicase_Holl-junc_RuvB"/>
</dbReference>
<evidence type="ECO:0000256" key="7">
    <source>
        <dbReference type="ARBA" id="ARBA00023172"/>
    </source>
</evidence>
<feature type="binding site" evidence="9">
    <location>
        <position position="66"/>
    </location>
    <ligand>
        <name>Mg(2+)</name>
        <dbReference type="ChEBI" id="CHEBI:18420"/>
    </ligand>
</feature>
<name>A0A1G2IWA9_9BACT</name>
<keyword evidence="2 9" id="KW-0547">Nucleotide-binding</keyword>
<dbReference type="InterPro" id="IPR036388">
    <property type="entry name" value="WH-like_DNA-bd_sf"/>
</dbReference>
<dbReference type="InterPro" id="IPR008824">
    <property type="entry name" value="RuvB-like_N"/>
</dbReference>
<reference evidence="11 12" key="1">
    <citation type="journal article" date="2016" name="Nat. Commun.">
        <title>Thousands of microbial genomes shed light on interconnected biogeochemical processes in an aquifer system.</title>
        <authorList>
            <person name="Anantharaman K."/>
            <person name="Brown C.T."/>
            <person name="Hug L.A."/>
            <person name="Sharon I."/>
            <person name="Castelle C.J."/>
            <person name="Probst A.J."/>
            <person name="Thomas B.C."/>
            <person name="Singh A."/>
            <person name="Wilkins M.J."/>
            <person name="Karaoz U."/>
            <person name="Brodie E.L."/>
            <person name="Williams K.H."/>
            <person name="Hubbard S.S."/>
            <person name="Banfield J.F."/>
        </authorList>
    </citation>
    <scope>NUCLEOTIDE SEQUENCE [LARGE SCALE GENOMIC DNA]</scope>
</reference>
<feature type="binding site" evidence="9">
    <location>
        <position position="218"/>
    </location>
    <ligand>
        <name>ATP</name>
        <dbReference type="ChEBI" id="CHEBI:30616"/>
    </ligand>
</feature>
<feature type="binding site" evidence="9">
    <location>
        <position position="65"/>
    </location>
    <ligand>
        <name>ATP</name>
        <dbReference type="ChEBI" id="CHEBI:30616"/>
    </ligand>
</feature>
<evidence type="ECO:0000256" key="9">
    <source>
        <dbReference type="HAMAP-Rule" id="MF_00016"/>
    </source>
</evidence>
<feature type="domain" description="AAA+ ATPase" evidence="10">
    <location>
        <begin position="51"/>
        <end position="182"/>
    </location>
</feature>
<keyword evidence="6 9" id="KW-0238">DNA-binding</keyword>
<dbReference type="HAMAP" id="MF_00016">
    <property type="entry name" value="DNA_HJ_migration_RuvB"/>
    <property type="match status" value="1"/>
</dbReference>
<feature type="binding site" evidence="9">
    <location>
        <position position="310"/>
    </location>
    <ligand>
        <name>DNA</name>
        <dbReference type="ChEBI" id="CHEBI:16991"/>
    </ligand>
</feature>
<evidence type="ECO:0000259" key="10">
    <source>
        <dbReference type="SMART" id="SM00382"/>
    </source>
</evidence>
<dbReference type="GO" id="GO:0016887">
    <property type="term" value="F:ATP hydrolysis activity"/>
    <property type="evidence" value="ECO:0007669"/>
    <property type="project" value="RHEA"/>
</dbReference>
<dbReference type="Pfam" id="PF05491">
    <property type="entry name" value="WHD_RuvB"/>
    <property type="match status" value="1"/>
</dbReference>
<evidence type="ECO:0000256" key="8">
    <source>
        <dbReference type="ARBA" id="ARBA00023204"/>
    </source>
</evidence>
<keyword evidence="3 9" id="KW-0227">DNA damage</keyword>
<dbReference type="STRING" id="1802223.A2358_04490"/>
<dbReference type="GO" id="GO:0048476">
    <property type="term" value="C:Holliday junction resolvase complex"/>
    <property type="evidence" value="ECO:0007669"/>
    <property type="project" value="UniProtKB-UniRule"/>
</dbReference>
<keyword evidence="11" id="KW-0347">Helicase</keyword>
<comment type="similarity">
    <text evidence="9">Belongs to the RuvB family.</text>
</comment>
<gene>
    <name evidence="9" type="primary">ruvB</name>
    <name evidence="11" type="ORF">A2358_04490</name>
</gene>
<proteinExistence type="inferred from homology"/>
<protein>
    <recommendedName>
        <fullName evidence="9">Holliday junction branch migration complex subunit RuvB</fullName>
        <ecNumber evidence="9">3.6.4.-</ecNumber>
    </recommendedName>
</protein>
<feature type="binding site" evidence="9">
    <location>
        <position position="171"/>
    </location>
    <ligand>
        <name>ATP</name>
        <dbReference type="ChEBI" id="CHEBI:30616"/>
    </ligand>
</feature>
<dbReference type="InterPro" id="IPR027417">
    <property type="entry name" value="P-loop_NTPase"/>
</dbReference>
<evidence type="ECO:0000256" key="1">
    <source>
        <dbReference type="ARBA" id="ARBA00022490"/>
    </source>
</evidence>
<feature type="binding site" evidence="9">
    <location>
        <position position="62"/>
    </location>
    <ligand>
        <name>ATP</name>
        <dbReference type="ChEBI" id="CHEBI:30616"/>
    </ligand>
</feature>
<dbReference type="SMART" id="SM00382">
    <property type="entry name" value="AAA"/>
    <property type="match status" value="1"/>
</dbReference>
<dbReference type="Pfam" id="PF05496">
    <property type="entry name" value="RuvB_N"/>
    <property type="match status" value="1"/>
</dbReference>
<evidence type="ECO:0000313" key="12">
    <source>
        <dbReference type="Proteomes" id="UP000178650"/>
    </source>
</evidence>
<feature type="region of interest" description="Small ATPAse domain (RuvB-S)" evidence="9">
    <location>
        <begin position="182"/>
        <end position="252"/>
    </location>
</feature>
<evidence type="ECO:0000256" key="3">
    <source>
        <dbReference type="ARBA" id="ARBA00022763"/>
    </source>
</evidence>
<evidence type="ECO:0000256" key="4">
    <source>
        <dbReference type="ARBA" id="ARBA00022801"/>
    </source>
</evidence>
<dbReference type="PANTHER" id="PTHR42848:SF1">
    <property type="entry name" value="HOLLIDAY JUNCTION BRANCH MIGRATION COMPLEX SUBUNIT RUVB"/>
    <property type="match status" value="1"/>
</dbReference>
<dbReference type="NCBIfam" id="TIGR00635">
    <property type="entry name" value="ruvB"/>
    <property type="match status" value="1"/>
</dbReference>
<keyword evidence="1 9" id="KW-0963">Cytoplasm</keyword>
<feature type="binding site" evidence="9">
    <location>
        <position position="20"/>
    </location>
    <ligand>
        <name>ATP</name>
        <dbReference type="ChEBI" id="CHEBI:30616"/>
    </ligand>
</feature>
<dbReference type="EC" id="3.6.4.-" evidence="9"/>
<comment type="caution">
    <text evidence="9">Lacks conserved residue(s) required for the propagation of feature annotation.</text>
</comment>
<dbReference type="GO" id="GO:0000400">
    <property type="term" value="F:four-way junction DNA binding"/>
    <property type="evidence" value="ECO:0007669"/>
    <property type="project" value="UniProtKB-UniRule"/>
</dbReference>
<feature type="binding site" evidence="9">
    <location>
        <position position="315"/>
    </location>
    <ligand>
        <name>DNA</name>
        <dbReference type="ChEBI" id="CHEBI:16991"/>
    </ligand>
</feature>
<dbReference type="CDD" id="cd00009">
    <property type="entry name" value="AAA"/>
    <property type="match status" value="1"/>
</dbReference>
<feature type="binding site" evidence="9">
    <location>
        <position position="21"/>
    </location>
    <ligand>
        <name>ATP</name>
        <dbReference type="ChEBI" id="CHEBI:30616"/>
    </ligand>
</feature>
<dbReference type="AlphaFoldDB" id="A0A1G2IWA9"/>
<comment type="catalytic activity">
    <reaction evidence="9">
        <text>ATP + H2O = ADP + phosphate + H(+)</text>
        <dbReference type="Rhea" id="RHEA:13065"/>
        <dbReference type="ChEBI" id="CHEBI:15377"/>
        <dbReference type="ChEBI" id="CHEBI:15378"/>
        <dbReference type="ChEBI" id="CHEBI:30616"/>
        <dbReference type="ChEBI" id="CHEBI:43474"/>
        <dbReference type="ChEBI" id="CHEBI:456216"/>
    </reaction>
</comment>
<keyword evidence="7 9" id="KW-0233">DNA recombination</keyword>
<dbReference type="Gene3D" id="1.10.10.10">
    <property type="entry name" value="Winged helix-like DNA-binding domain superfamily/Winged helix DNA-binding domain"/>
    <property type="match status" value="1"/>
</dbReference>
<organism evidence="11 12">
    <name type="scientific">Candidatus Staskawiczbacteria bacterium RIFOXYB1_FULL_37_44</name>
    <dbReference type="NCBI Taxonomy" id="1802223"/>
    <lineage>
        <taxon>Bacteria</taxon>
        <taxon>Candidatus Staskawicziibacteriota</taxon>
    </lineage>
</organism>
<dbReference type="PANTHER" id="PTHR42848">
    <property type="match status" value="1"/>
</dbReference>
<dbReference type="InterPro" id="IPR008823">
    <property type="entry name" value="RuvB_wg_C"/>
</dbReference>
<evidence type="ECO:0000313" key="11">
    <source>
        <dbReference type="EMBL" id="OGZ78972.1"/>
    </source>
</evidence>
<evidence type="ECO:0000256" key="5">
    <source>
        <dbReference type="ARBA" id="ARBA00022840"/>
    </source>
</evidence>
<feature type="region of interest" description="Large ATPase domain (RuvB-L)" evidence="9">
    <location>
        <begin position="1"/>
        <end position="181"/>
    </location>
</feature>
<dbReference type="GO" id="GO:0009378">
    <property type="term" value="F:four-way junction helicase activity"/>
    <property type="evidence" value="ECO:0007669"/>
    <property type="project" value="InterPro"/>
</dbReference>
<sequence>MSRVLDQKPAKEDEALDSALRPKIWADYIGQEKIKENIRIILTAAKQRGQSPDHLLFYGNSGLGKTTLAQLVAMEMGKEIKISSGPAIERAGDLAAILTNLNDGDVLFLDEIHRISNTVEEYLYPAMEDYKLNLILGKGPMARTMELKLPKFTLIGATTRPALLSAPLRNRFGAIFQLDFYKPEDIEKIIERSARILNIQIEPDAVKAVAERSRFTPRVANRLLKRARDFAEVQSDGKITKEISAKALESLDIDKMGLELGDRKILLALIEKFDGGPVGLQTLSAAAMEEEDTILDIYEPYLMQMGFIERTPRGRIASKMAYEHLGIKIKNSQSQLI</sequence>
<comment type="subunit">
    <text evidence="9">Homohexamer. Forms an RuvA(8)-RuvB(12)-Holliday junction (HJ) complex. HJ DNA is sandwiched between 2 RuvA tetramers; dsDNA enters through RuvA and exits via RuvB. An RuvB hexamer assembles on each DNA strand where it exits the tetramer. Each RuvB hexamer is contacted by two RuvA subunits (via domain III) on 2 adjacent RuvB subunits; this complex drives branch migration. In the full resolvosome a probable DNA-RuvA(4)-RuvB(12)-RuvC(2) complex forms which resolves the HJ.</text>
</comment>
<dbReference type="Pfam" id="PF17864">
    <property type="entry name" value="AAA_lid_4"/>
    <property type="match status" value="1"/>
</dbReference>
<dbReference type="Gene3D" id="3.40.50.300">
    <property type="entry name" value="P-loop containing nucleotide triphosphate hydrolases"/>
    <property type="match status" value="1"/>
</dbReference>
<keyword evidence="4 9" id="KW-0378">Hydrolase</keyword>
<dbReference type="SUPFAM" id="SSF52540">
    <property type="entry name" value="P-loop containing nucleoside triphosphate hydrolases"/>
    <property type="match status" value="1"/>
</dbReference>
<dbReference type="GO" id="GO:0005737">
    <property type="term" value="C:cytoplasm"/>
    <property type="evidence" value="ECO:0007669"/>
    <property type="project" value="UniProtKB-SubCell"/>
</dbReference>